<sequence length="399" mass="46466">MKRINVISVIILFLAIATESRGQKQTGSNDFITVNVVKDYSPKKELILQDFMDVEYVALETNDDFINQGIVLDIGNEFVLVKNSNRINDGNIFVYDRTGKAIRKINRKGQSGEEYISLYTVTLDEENKEMFVNDILGKKIVVYDLYGNFKRSFKHKNGTDSQFYSDIFNYDRQHLICYDEYDKELPFVLISKQDGSITQEIKIPFKEKKFLSQIRKTGENNGRAVIGVGPGHYYSIFPFNDNWLLSELSSDTVYTFMPDYNLRPFIVRTPSIQSMNPEECLILRLFSDRYYFMESIKNVYDWNAQEGFPSKYFVYDTKELSFSGYTIYNGDFLAKKEIYMSMIKPINHEITSWNSLEAYQLVESYNKGELKGKLKEIASKLDEDSNPVIMLIKHKNRSL</sequence>
<accession>A0AAW6IC07</accession>
<dbReference type="AlphaFoldDB" id="A0AAW6IC07"/>
<gene>
    <name evidence="1" type="ORF">PQG89_18160</name>
</gene>
<dbReference type="Proteomes" id="UP001213646">
    <property type="component" value="Unassembled WGS sequence"/>
</dbReference>
<evidence type="ECO:0000313" key="1">
    <source>
        <dbReference type="EMBL" id="MDC7151311.1"/>
    </source>
</evidence>
<dbReference type="InterPro" id="IPR011042">
    <property type="entry name" value="6-blade_b-propeller_TolB-like"/>
</dbReference>
<dbReference type="Pfam" id="PF17170">
    <property type="entry name" value="DUF5128"/>
    <property type="match status" value="1"/>
</dbReference>
<dbReference type="Gene3D" id="2.120.10.30">
    <property type="entry name" value="TolB, C-terminal domain"/>
    <property type="match status" value="1"/>
</dbReference>
<dbReference type="GeneID" id="93409649"/>
<dbReference type="RefSeq" id="WP_008146668.1">
    <property type="nucleotide sequence ID" value="NZ_CAKWDQ010000133.1"/>
</dbReference>
<evidence type="ECO:0000313" key="2">
    <source>
        <dbReference type="Proteomes" id="UP001213646"/>
    </source>
</evidence>
<name>A0AAW6IC07_9BACT</name>
<proteinExistence type="predicted"/>
<comment type="caution">
    <text evidence="1">The sequence shown here is derived from an EMBL/GenBank/DDBJ whole genome shotgun (WGS) entry which is preliminary data.</text>
</comment>
<dbReference type="SUPFAM" id="SSF63825">
    <property type="entry name" value="YWTD domain"/>
    <property type="match status" value="1"/>
</dbReference>
<protein>
    <submittedName>
        <fullName evidence="1">6-bladed beta-propeller</fullName>
    </submittedName>
</protein>
<organism evidence="1 2">
    <name type="scientific">Parabacteroides johnsonii</name>
    <dbReference type="NCBI Taxonomy" id="387661"/>
    <lineage>
        <taxon>Bacteria</taxon>
        <taxon>Pseudomonadati</taxon>
        <taxon>Bacteroidota</taxon>
        <taxon>Bacteroidia</taxon>
        <taxon>Bacteroidales</taxon>
        <taxon>Tannerellaceae</taxon>
        <taxon>Parabacteroides</taxon>
    </lineage>
</organism>
<dbReference type="EMBL" id="JAQPYX010000180">
    <property type="protein sequence ID" value="MDC7151311.1"/>
    <property type="molecule type" value="Genomic_DNA"/>
</dbReference>
<reference evidence="1" key="1">
    <citation type="submission" date="2023-01" db="EMBL/GenBank/DDBJ databases">
        <title>Exploring GABA producing Bacteroides strains toward improving mental health.</title>
        <authorList>
            <person name="Yousuf B."/>
            <person name="Bouhlel N.E."/>
            <person name="Mottawea W."/>
            <person name="Hammami R."/>
        </authorList>
    </citation>
    <scope>NUCLEOTIDE SEQUENCE</scope>
    <source>
        <strain evidence="1">UO.H1047</strain>
    </source>
</reference>